<protein>
    <submittedName>
        <fullName evidence="3">TPM domain-containing protein</fullName>
    </submittedName>
</protein>
<reference evidence="3" key="1">
    <citation type="submission" date="2020-08" db="EMBL/GenBank/DDBJ databases">
        <title>Ramlibacter sp. GTP1 16S ribosomal RNA gene genome sequencing and assembly.</title>
        <authorList>
            <person name="Kang M."/>
        </authorList>
    </citation>
    <scope>NUCLEOTIDE SEQUENCE</scope>
    <source>
        <strain evidence="3">GTP1</strain>
    </source>
</reference>
<feature type="transmembrane region" description="Helical" evidence="1">
    <location>
        <begin position="332"/>
        <end position="351"/>
    </location>
</feature>
<evidence type="ECO:0000313" key="4">
    <source>
        <dbReference type="Proteomes" id="UP000596827"/>
    </source>
</evidence>
<dbReference type="EMBL" id="JACORU010000018">
    <property type="protein sequence ID" value="MBC5768541.1"/>
    <property type="molecule type" value="Genomic_DNA"/>
</dbReference>
<evidence type="ECO:0000259" key="2">
    <source>
        <dbReference type="Pfam" id="PF04536"/>
    </source>
</evidence>
<proteinExistence type="predicted"/>
<keyword evidence="1" id="KW-0812">Transmembrane</keyword>
<sequence length="434" mass="45982">MAPGAAAAVDVPPFTALLVDETATLSEPDGQNLLARLQGIQSSGRAQVAVLVAKDARGLPLSDFSLRVAETWKVGRAKKDDGLLVVVVPSQNAARLEVGYGLEGSIPDAVASQWIAELLPAMKRRELAEGLGDLLSRVEGALPVPQNTAKRSTENILDQHPEWGLPFALVIFSPFALFPLFFGRWGALASAPLFAGMVGGAAWTFWESQLPTATAAGIAFVLPIAWSLNHNRRASDPAWLRWFRDAGNLAAVLIMFSILSVFIGVALSGQREATWTATLFAGAMSLGLFVFLFPGRPAYYAMLVLRSYMHFAFLLAIAYLALVPIHPDPTRIAFGIAGGLTSLIVLALWCDAHEAKRASLWIVALVLLAMLPLGALLMLQAALGEDFDTQVLQLAAGGGSIGAVLLWAARQGFFAALSLGLGGRFGGGGAEGRD</sequence>
<evidence type="ECO:0000313" key="3">
    <source>
        <dbReference type="EMBL" id="MBC5768541.1"/>
    </source>
</evidence>
<feature type="transmembrane region" description="Helical" evidence="1">
    <location>
        <begin position="391"/>
        <end position="409"/>
    </location>
</feature>
<gene>
    <name evidence="3" type="ORF">H8R02_29035</name>
</gene>
<accession>A0A923MEB4</accession>
<feature type="transmembrane region" description="Helical" evidence="1">
    <location>
        <begin position="212"/>
        <end position="228"/>
    </location>
</feature>
<feature type="transmembrane region" description="Helical" evidence="1">
    <location>
        <begin position="249"/>
        <end position="267"/>
    </location>
</feature>
<dbReference type="PANTHER" id="PTHR30373">
    <property type="entry name" value="UPF0603 PROTEIN YGCG"/>
    <property type="match status" value="1"/>
</dbReference>
<dbReference type="Gene3D" id="3.10.310.50">
    <property type="match status" value="1"/>
</dbReference>
<dbReference type="RefSeq" id="WP_187085364.1">
    <property type="nucleotide sequence ID" value="NZ_JACORU010000018.1"/>
</dbReference>
<keyword evidence="4" id="KW-1185">Reference proteome</keyword>
<dbReference type="InterPro" id="IPR007621">
    <property type="entry name" value="TPM_dom"/>
</dbReference>
<feature type="transmembrane region" description="Helical" evidence="1">
    <location>
        <begin position="305"/>
        <end position="326"/>
    </location>
</feature>
<name>A0A923MEB4_9BURK</name>
<organism evidence="3 4">
    <name type="scientific">Ramlibacter albus</name>
    <dbReference type="NCBI Taxonomy" id="2079448"/>
    <lineage>
        <taxon>Bacteria</taxon>
        <taxon>Pseudomonadati</taxon>
        <taxon>Pseudomonadota</taxon>
        <taxon>Betaproteobacteria</taxon>
        <taxon>Burkholderiales</taxon>
        <taxon>Comamonadaceae</taxon>
        <taxon>Ramlibacter</taxon>
    </lineage>
</organism>
<keyword evidence="1" id="KW-0472">Membrane</keyword>
<keyword evidence="1" id="KW-1133">Transmembrane helix</keyword>
<feature type="transmembrane region" description="Helical" evidence="1">
    <location>
        <begin position="358"/>
        <end position="379"/>
    </location>
</feature>
<feature type="transmembrane region" description="Helical" evidence="1">
    <location>
        <begin position="273"/>
        <end position="293"/>
    </location>
</feature>
<dbReference type="Proteomes" id="UP000596827">
    <property type="component" value="Unassembled WGS sequence"/>
</dbReference>
<dbReference type="Pfam" id="PF04536">
    <property type="entry name" value="TPM_phosphatase"/>
    <property type="match status" value="1"/>
</dbReference>
<dbReference type="PANTHER" id="PTHR30373:SF2">
    <property type="entry name" value="UPF0603 PROTEIN YGCG"/>
    <property type="match status" value="1"/>
</dbReference>
<dbReference type="AlphaFoldDB" id="A0A923MEB4"/>
<comment type="caution">
    <text evidence="3">The sequence shown here is derived from an EMBL/GenBank/DDBJ whole genome shotgun (WGS) entry which is preliminary data.</text>
</comment>
<feature type="domain" description="TPM" evidence="2">
    <location>
        <begin position="19"/>
        <end position="139"/>
    </location>
</feature>
<feature type="transmembrane region" description="Helical" evidence="1">
    <location>
        <begin position="163"/>
        <end position="182"/>
    </location>
</feature>
<evidence type="ECO:0000256" key="1">
    <source>
        <dbReference type="SAM" id="Phobius"/>
    </source>
</evidence>